<reference evidence="1" key="1">
    <citation type="submission" date="2018-05" db="EMBL/GenBank/DDBJ databases">
        <authorList>
            <person name="Lanie J.A."/>
            <person name="Ng W.-L."/>
            <person name="Kazmierczak K.M."/>
            <person name="Andrzejewski T.M."/>
            <person name="Davidsen T.M."/>
            <person name="Wayne K.J."/>
            <person name="Tettelin H."/>
            <person name="Glass J.I."/>
            <person name="Rusch D."/>
            <person name="Podicherti R."/>
            <person name="Tsui H.-C.T."/>
            <person name="Winkler M.E."/>
        </authorList>
    </citation>
    <scope>NUCLEOTIDE SEQUENCE</scope>
</reference>
<name>A0A382VRJ4_9ZZZZ</name>
<evidence type="ECO:0000313" key="1">
    <source>
        <dbReference type="EMBL" id="SVD48635.1"/>
    </source>
</evidence>
<sequence>MTENLQTIRNSKLTGIKENLSKEF</sequence>
<dbReference type="AlphaFoldDB" id="A0A382VRJ4"/>
<gene>
    <name evidence="1" type="ORF">METZ01_LOCUS401489</name>
</gene>
<accession>A0A382VRJ4</accession>
<dbReference type="EMBL" id="UINC01153743">
    <property type="protein sequence ID" value="SVD48635.1"/>
    <property type="molecule type" value="Genomic_DNA"/>
</dbReference>
<proteinExistence type="predicted"/>
<organism evidence="1">
    <name type="scientific">marine metagenome</name>
    <dbReference type="NCBI Taxonomy" id="408172"/>
    <lineage>
        <taxon>unclassified sequences</taxon>
        <taxon>metagenomes</taxon>
        <taxon>ecological metagenomes</taxon>
    </lineage>
</organism>
<protein>
    <submittedName>
        <fullName evidence="1">Uncharacterized protein</fullName>
    </submittedName>
</protein>